<evidence type="ECO:0000313" key="1">
    <source>
        <dbReference type="Proteomes" id="UP000095286"/>
    </source>
</evidence>
<accession>A0AC35TRA8</accession>
<dbReference type="Proteomes" id="UP000095286">
    <property type="component" value="Unplaced"/>
</dbReference>
<evidence type="ECO:0000313" key="2">
    <source>
        <dbReference type="WBParaSite" id="RSKR_0000357700.1"/>
    </source>
</evidence>
<dbReference type="WBParaSite" id="RSKR_0000357700.1">
    <property type="protein sequence ID" value="RSKR_0000357700.1"/>
    <property type="gene ID" value="RSKR_0000357700"/>
</dbReference>
<organism evidence="1 2">
    <name type="scientific">Rhabditophanes sp. KR3021</name>
    <dbReference type="NCBI Taxonomy" id="114890"/>
    <lineage>
        <taxon>Eukaryota</taxon>
        <taxon>Metazoa</taxon>
        <taxon>Ecdysozoa</taxon>
        <taxon>Nematoda</taxon>
        <taxon>Chromadorea</taxon>
        <taxon>Rhabditida</taxon>
        <taxon>Tylenchina</taxon>
        <taxon>Panagrolaimomorpha</taxon>
        <taxon>Strongyloidoidea</taxon>
        <taxon>Alloionematidae</taxon>
        <taxon>Rhabditophanes</taxon>
    </lineage>
</organism>
<proteinExistence type="predicted"/>
<name>A0AC35TRA8_9BILA</name>
<reference evidence="2" key="1">
    <citation type="submission" date="2016-11" db="UniProtKB">
        <authorList>
            <consortium name="WormBaseParasite"/>
        </authorList>
    </citation>
    <scope>IDENTIFICATION</scope>
    <source>
        <strain evidence="2">KR3021</strain>
    </source>
</reference>
<protein>
    <submittedName>
        <fullName evidence="2">Metalloendopeptidase</fullName>
    </submittedName>
</protein>
<sequence length="385" mass="42708">MGELNWLQRKVFRKKQNKTSAQYNAISPLTAKDDDEFGNNPILNPSLFQGDMFLTESQLDKVIDDTIKKKMELPYLGSIVASMYYKWVFPIKYYLSPVFPATIVTTINTALAAIQANTCIRSARQYSPIVGFPGINVIKGNGCWCYVGQIYANAPQDLSIGEGCQYNGIIQHEFTHALGIQHEQSRPDRDTYVNIYPANMQAGAEAQYTKSSVSSVKDFGVGFDMGSDMLYFSTAFSANGQKTMAPKNAIYDQVFGQRAQLSFCDYKILNYNYCNATCATKITCYNGGIQNPNSCTQCMCPNGFTDTYCYVLKKGTGAYCGATELYANTTVQSLFRSGPYNCYLRIKTDAGYKIKMNLQYVNLNYGTPCPVGNGLQGLLSAAILM</sequence>